<evidence type="ECO:0008006" key="5">
    <source>
        <dbReference type="Google" id="ProtNLM"/>
    </source>
</evidence>
<accession>A0A8H5LML3</accession>
<gene>
    <name evidence="3" type="ORF">D9758_008340</name>
</gene>
<organism evidence="3 4">
    <name type="scientific">Tetrapyrgos nigripes</name>
    <dbReference type="NCBI Taxonomy" id="182062"/>
    <lineage>
        <taxon>Eukaryota</taxon>
        <taxon>Fungi</taxon>
        <taxon>Dikarya</taxon>
        <taxon>Basidiomycota</taxon>
        <taxon>Agaricomycotina</taxon>
        <taxon>Agaricomycetes</taxon>
        <taxon>Agaricomycetidae</taxon>
        <taxon>Agaricales</taxon>
        <taxon>Marasmiineae</taxon>
        <taxon>Marasmiaceae</taxon>
        <taxon>Tetrapyrgos</taxon>
    </lineage>
</organism>
<evidence type="ECO:0000313" key="3">
    <source>
        <dbReference type="EMBL" id="KAF5363155.1"/>
    </source>
</evidence>
<protein>
    <recommendedName>
        <fullName evidence="5">GST N-terminal domain-containing protein</fullName>
    </recommendedName>
</protein>
<sequence length="550" mass="62345">MIQMITFYDFPPKRDGAEAWNPHTWKTRFSLKYKGLPFKTVWVEYPDVESTLKTLDIPPTYQWPGPEGRPMYTLPAIVDSSTGTALAESFLIAEYLDKTYPDTGKPLLIPPGTKALQAAFIEAVYTNLMPLFQFVLGETCKVLLNSSSEEYVRRTRKELLGVDVEEFTPKGERVKEEWKKVEEGFGKVAGWMGKRDEFVMGDTVSFADFVLGGWLEWCKSAWGEDSEMWKDLMSWHDGRWGELVKKLEIYDAFIGLASASTDVIRRSTFVIKNPAYLRLASCAFGSKSCQTRKRLSCTTSQTGKKGFMAGIPMYGKRDSPCYTGITHRFSLGYKKLPYKVNWVEYPDVEPTLKAVGISPTGTKPDGSSYYTIPAIIDPSTGSGVSESLNIAEYLDKIYPDTPLLIPPGTKALQTAFVEALFPLMRPILLFGWHTTCEVLLNPESQDYFREAMKNSMLGGTPIDEAFPRGEQAKVEWKKVEKGFEKIDQWIGKENEFVMGDRISFADFALAGWLKWVKALWGEDGEKWKDIARWNEGRWARYLEKVEAATS</sequence>
<name>A0A8H5LML3_9AGAR</name>
<proteinExistence type="predicted"/>
<comment type="caution">
    <text evidence="3">The sequence shown here is derived from an EMBL/GenBank/DDBJ whole genome shotgun (WGS) entry which is preliminary data.</text>
</comment>
<dbReference type="InterPro" id="IPR004045">
    <property type="entry name" value="Glutathione_S-Trfase_N"/>
</dbReference>
<dbReference type="SUPFAM" id="SSF47616">
    <property type="entry name" value="GST C-terminal domain-like"/>
    <property type="match status" value="2"/>
</dbReference>
<dbReference type="Pfam" id="PF13409">
    <property type="entry name" value="GST_N_2"/>
    <property type="match status" value="2"/>
</dbReference>
<dbReference type="OrthoDB" id="4951845at2759"/>
<dbReference type="InterPro" id="IPR050983">
    <property type="entry name" value="GST_Omega/HSP26"/>
</dbReference>
<dbReference type="Gene3D" id="1.20.1050.10">
    <property type="match status" value="2"/>
</dbReference>
<dbReference type="InterPro" id="IPR036282">
    <property type="entry name" value="Glutathione-S-Trfase_C_sf"/>
</dbReference>
<dbReference type="Gene3D" id="3.40.30.10">
    <property type="entry name" value="Glutaredoxin"/>
    <property type="match status" value="2"/>
</dbReference>
<feature type="domain" description="GST C-terminal" evidence="2">
    <location>
        <begin position="421"/>
        <end position="550"/>
    </location>
</feature>
<dbReference type="Pfam" id="PF22041">
    <property type="entry name" value="GST_C_7"/>
    <property type="match status" value="2"/>
</dbReference>
<dbReference type="EMBL" id="JAACJM010000034">
    <property type="protein sequence ID" value="KAF5363155.1"/>
    <property type="molecule type" value="Genomic_DNA"/>
</dbReference>
<evidence type="ECO:0000259" key="2">
    <source>
        <dbReference type="PROSITE" id="PS50405"/>
    </source>
</evidence>
<dbReference type="GO" id="GO:0005737">
    <property type="term" value="C:cytoplasm"/>
    <property type="evidence" value="ECO:0007669"/>
    <property type="project" value="TreeGrafter"/>
</dbReference>
<dbReference type="Proteomes" id="UP000559256">
    <property type="component" value="Unassembled WGS sequence"/>
</dbReference>
<feature type="domain" description="GST N-terminal" evidence="1">
    <location>
        <begin position="11"/>
        <end position="104"/>
    </location>
</feature>
<reference evidence="3 4" key="1">
    <citation type="journal article" date="2020" name="ISME J.">
        <title>Uncovering the hidden diversity of litter-decomposition mechanisms in mushroom-forming fungi.</title>
        <authorList>
            <person name="Floudas D."/>
            <person name="Bentzer J."/>
            <person name="Ahren D."/>
            <person name="Johansson T."/>
            <person name="Persson P."/>
            <person name="Tunlid A."/>
        </authorList>
    </citation>
    <scope>NUCLEOTIDE SEQUENCE [LARGE SCALE GENOMIC DNA]</scope>
    <source>
        <strain evidence="3 4">CBS 291.85</strain>
    </source>
</reference>
<keyword evidence="4" id="KW-1185">Reference proteome</keyword>
<dbReference type="PANTHER" id="PTHR43968:SF6">
    <property type="entry name" value="GLUTATHIONE S-TRANSFERASE OMEGA"/>
    <property type="match status" value="1"/>
</dbReference>
<dbReference type="AlphaFoldDB" id="A0A8H5LML3"/>
<dbReference type="InterPro" id="IPR054416">
    <property type="entry name" value="GST_UstS-like_C"/>
</dbReference>
<dbReference type="InterPro" id="IPR010987">
    <property type="entry name" value="Glutathione-S-Trfase_C-like"/>
</dbReference>
<evidence type="ECO:0000259" key="1">
    <source>
        <dbReference type="PROSITE" id="PS50404"/>
    </source>
</evidence>
<dbReference type="PANTHER" id="PTHR43968">
    <property type="match status" value="1"/>
</dbReference>
<dbReference type="PROSITE" id="PS50405">
    <property type="entry name" value="GST_CTER"/>
    <property type="match status" value="1"/>
</dbReference>
<evidence type="ECO:0000313" key="4">
    <source>
        <dbReference type="Proteomes" id="UP000559256"/>
    </source>
</evidence>
<dbReference type="InterPro" id="IPR036249">
    <property type="entry name" value="Thioredoxin-like_sf"/>
</dbReference>
<dbReference type="SUPFAM" id="SSF52833">
    <property type="entry name" value="Thioredoxin-like"/>
    <property type="match status" value="2"/>
</dbReference>
<dbReference type="CDD" id="cd00299">
    <property type="entry name" value="GST_C_family"/>
    <property type="match status" value="1"/>
</dbReference>
<dbReference type="PROSITE" id="PS50404">
    <property type="entry name" value="GST_NTER"/>
    <property type="match status" value="1"/>
</dbReference>